<feature type="non-terminal residue" evidence="1">
    <location>
        <position position="112"/>
    </location>
</feature>
<evidence type="ECO:0000313" key="1">
    <source>
        <dbReference type="EMBL" id="CAG8851165.1"/>
    </source>
</evidence>
<comment type="caution">
    <text evidence="1">The sequence shown here is derived from an EMBL/GenBank/DDBJ whole genome shotgun (WGS) entry which is preliminary data.</text>
</comment>
<dbReference type="EMBL" id="CAJVQB010104621">
    <property type="protein sequence ID" value="CAG8851165.1"/>
    <property type="molecule type" value="Genomic_DNA"/>
</dbReference>
<dbReference type="Proteomes" id="UP000789901">
    <property type="component" value="Unassembled WGS sequence"/>
</dbReference>
<name>A0ABN7XAF9_GIGMA</name>
<protein>
    <submittedName>
        <fullName evidence="1">14203_t:CDS:1</fullName>
    </submittedName>
</protein>
<keyword evidence="2" id="KW-1185">Reference proteome</keyword>
<gene>
    <name evidence="1" type="ORF">GMARGA_LOCUS40591</name>
</gene>
<proteinExistence type="predicted"/>
<organism evidence="1 2">
    <name type="scientific">Gigaspora margarita</name>
    <dbReference type="NCBI Taxonomy" id="4874"/>
    <lineage>
        <taxon>Eukaryota</taxon>
        <taxon>Fungi</taxon>
        <taxon>Fungi incertae sedis</taxon>
        <taxon>Mucoromycota</taxon>
        <taxon>Glomeromycotina</taxon>
        <taxon>Glomeromycetes</taxon>
        <taxon>Diversisporales</taxon>
        <taxon>Gigasporaceae</taxon>
        <taxon>Gigaspora</taxon>
    </lineage>
</organism>
<reference evidence="1 2" key="1">
    <citation type="submission" date="2021-06" db="EMBL/GenBank/DDBJ databases">
        <authorList>
            <person name="Kallberg Y."/>
            <person name="Tangrot J."/>
            <person name="Rosling A."/>
        </authorList>
    </citation>
    <scope>NUCLEOTIDE SEQUENCE [LARGE SCALE GENOMIC DNA]</scope>
    <source>
        <strain evidence="1 2">120-4 pot B 10/14</strain>
    </source>
</reference>
<evidence type="ECO:0000313" key="2">
    <source>
        <dbReference type="Proteomes" id="UP000789901"/>
    </source>
</evidence>
<dbReference type="Gene3D" id="1.10.720.30">
    <property type="entry name" value="SAP domain"/>
    <property type="match status" value="1"/>
</dbReference>
<dbReference type="InterPro" id="IPR036361">
    <property type="entry name" value="SAP_dom_sf"/>
</dbReference>
<feature type="non-terminal residue" evidence="1">
    <location>
        <position position="1"/>
    </location>
</feature>
<accession>A0ABN7XAF9</accession>
<sequence length="112" mass="13141">TIKKLKEELKSRNISYKERMDRDELVELLQEYMYKETLTKPLNDDVIVEEMELDSGKRLSLNVVEILKRFFIAGQEDPSNRYLAKDMLAALDEMVENGELTKEKIPTEKSID</sequence>